<feature type="transmembrane region" description="Helical" evidence="8">
    <location>
        <begin position="40"/>
        <end position="60"/>
    </location>
</feature>
<protein>
    <submittedName>
        <fullName evidence="9">Membrane transport protein</fullName>
    </submittedName>
</protein>
<comment type="subcellular location">
    <subcellularLocation>
        <location evidence="1">Cell membrane</location>
        <topology evidence="1">Multi-pass membrane protein</topology>
    </subcellularLocation>
</comment>
<dbReference type="Gene3D" id="1.20.1530.20">
    <property type="match status" value="1"/>
</dbReference>
<feature type="transmembrane region" description="Helical" evidence="8">
    <location>
        <begin position="6"/>
        <end position="28"/>
    </location>
</feature>
<evidence type="ECO:0000256" key="5">
    <source>
        <dbReference type="ARBA" id="ARBA00022692"/>
    </source>
</evidence>
<keyword evidence="4" id="KW-1003">Cell membrane</keyword>
<keyword evidence="6 8" id="KW-1133">Transmembrane helix</keyword>
<dbReference type="EMBL" id="CP042912">
    <property type="protein sequence ID" value="QEG24045.1"/>
    <property type="molecule type" value="Genomic_DNA"/>
</dbReference>
<accession>A0A5B9PFS6</accession>
<evidence type="ECO:0000313" key="9">
    <source>
        <dbReference type="EMBL" id="QEG24045.1"/>
    </source>
</evidence>
<feature type="transmembrane region" description="Helical" evidence="8">
    <location>
        <begin position="66"/>
        <end position="88"/>
    </location>
</feature>
<sequence length="321" mass="34391">MYFSNILFAAIPVFLTVGIGYCTRIFSVVDDESEKSIMRLIVNVLYPCFILSQVPGNAALQQIDVVVAAIAAGFFLTVVGLILAKSIGHSMKIDPEGVNTFCVSTAIQNYGFIPIPLIYALFQDGATETLGVLFVHNLGLELAMWTIAIVLLSGTMQNAWRRLINGPTIAIVVGLLLNFSGLYKLIPDFAIKTIADLGLCSIPMGLILAGATLAGVVQREKWKLNPKVIVGSLSVRFLIMPAIILVVAGLMTFSPELRNVLIVEAAMPAAIFPIVLAKHFGGKPAIAVEVCVATTLASIVMMPLILGLAMQWFEITLGQAS</sequence>
<evidence type="ECO:0000256" key="6">
    <source>
        <dbReference type="ARBA" id="ARBA00022989"/>
    </source>
</evidence>
<dbReference type="Pfam" id="PF03547">
    <property type="entry name" value="Mem_trans"/>
    <property type="match status" value="2"/>
</dbReference>
<evidence type="ECO:0000256" key="1">
    <source>
        <dbReference type="ARBA" id="ARBA00004651"/>
    </source>
</evidence>
<evidence type="ECO:0000256" key="7">
    <source>
        <dbReference type="ARBA" id="ARBA00023136"/>
    </source>
</evidence>
<keyword evidence="3" id="KW-0813">Transport</keyword>
<feature type="transmembrane region" description="Helical" evidence="8">
    <location>
        <begin position="189"/>
        <end position="216"/>
    </location>
</feature>
<feature type="transmembrane region" description="Helical" evidence="8">
    <location>
        <begin position="100"/>
        <end position="122"/>
    </location>
</feature>
<feature type="transmembrane region" description="Helical" evidence="8">
    <location>
        <begin position="257"/>
        <end position="276"/>
    </location>
</feature>
<dbReference type="KEGG" id="mff:MFFC18_39610"/>
<evidence type="ECO:0000256" key="4">
    <source>
        <dbReference type="ARBA" id="ARBA00022475"/>
    </source>
</evidence>
<dbReference type="RefSeq" id="WP_075082404.1">
    <property type="nucleotide sequence ID" value="NZ_CP042912.1"/>
</dbReference>
<dbReference type="GO" id="GO:0055085">
    <property type="term" value="P:transmembrane transport"/>
    <property type="evidence" value="ECO:0007669"/>
    <property type="project" value="InterPro"/>
</dbReference>
<dbReference type="PANTHER" id="PTHR36838">
    <property type="entry name" value="AUXIN EFFLUX CARRIER FAMILY PROTEIN"/>
    <property type="match status" value="1"/>
</dbReference>
<evidence type="ECO:0000256" key="2">
    <source>
        <dbReference type="ARBA" id="ARBA00010145"/>
    </source>
</evidence>
<dbReference type="PANTHER" id="PTHR36838:SF3">
    <property type="entry name" value="TRANSPORTER AUXIN EFFLUX CARRIER EC FAMILY"/>
    <property type="match status" value="1"/>
</dbReference>
<organism evidence="9 10">
    <name type="scientific">Mariniblastus fucicola</name>
    <dbReference type="NCBI Taxonomy" id="980251"/>
    <lineage>
        <taxon>Bacteria</taxon>
        <taxon>Pseudomonadati</taxon>
        <taxon>Planctomycetota</taxon>
        <taxon>Planctomycetia</taxon>
        <taxon>Pirellulales</taxon>
        <taxon>Pirellulaceae</taxon>
        <taxon>Mariniblastus</taxon>
    </lineage>
</organism>
<feature type="transmembrane region" description="Helical" evidence="8">
    <location>
        <begin position="288"/>
        <end position="313"/>
    </location>
</feature>
<evidence type="ECO:0000256" key="8">
    <source>
        <dbReference type="SAM" id="Phobius"/>
    </source>
</evidence>
<name>A0A5B9PFS6_9BACT</name>
<feature type="transmembrane region" description="Helical" evidence="8">
    <location>
        <begin position="228"/>
        <end position="251"/>
    </location>
</feature>
<dbReference type="AlphaFoldDB" id="A0A5B9PFS6"/>
<dbReference type="OrthoDB" id="233542at2"/>
<keyword evidence="5 8" id="KW-0812">Transmembrane</keyword>
<evidence type="ECO:0000313" key="10">
    <source>
        <dbReference type="Proteomes" id="UP000322214"/>
    </source>
</evidence>
<proteinExistence type="inferred from homology"/>
<dbReference type="STRING" id="980251.GCA_001642875_04139"/>
<reference evidence="9 10" key="1">
    <citation type="submission" date="2019-08" db="EMBL/GenBank/DDBJ databases">
        <title>Deep-cultivation of Planctomycetes and their phenomic and genomic characterization uncovers novel biology.</title>
        <authorList>
            <person name="Wiegand S."/>
            <person name="Jogler M."/>
            <person name="Boedeker C."/>
            <person name="Pinto D."/>
            <person name="Vollmers J."/>
            <person name="Rivas-Marin E."/>
            <person name="Kohn T."/>
            <person name="Peeters S.H."/>
            <person name="Heuer A."/>
            <person name="Rast P."/>
            <person name="Oberbeckmann S."/>
            <person name="Bunk B."/>
            <person name="Jeske O."/>
            <person name="Meyerdierks A."/>
            <person name="Storesund J.E."/>
            <person name="Kallscheuer N."/>
            <person name="Luecker S."/>
            <person name="Lage O.M."/>
            <person name="Pohl T."/>
            <person name="Merkel B.J."/>
            <person name="Hornburger P."/>
            <person name="Mueller R.-W."/>
            <person name="Bruemmer F."/>
            <person name="Labrenz M."/>
            <person name="Spormann A.M."/>
            <person name="Op den Camp H."/>
            <person name="Overmann J."/>
            <person name="Amann R."/>
            <person name="Jetten M.S.M."/>
            <person name="Mascher T."/>
            <person name="Medema M.H."/>
            <person name="Devos D.P."/>
            <person name="Kaster A.-K."/>
            <person name="Ovreas L."/>
            <person name="Rohde M."/>
            <person name="Galperin M.Y."/>
            <person name="Jogler C."/>
        </authorList>
    </citation>
    <scope>NUCLEOTIDE SEQUENCE [LARGE SCALE GENOMIC DNA]</scope>
    <source>
        <strain evidence="9 10">FC18</strain>
    </source>
</reference>
<dbReference type="Proteomes" id="UP000322214">
    <property type="component" value="Chromosome"/>
</dbReference>
<dbReference type="InterPro" id="IPR038770">
    <property type="entry name" value="Na+/solute_symporter_sf"/>
</dbReference>
<dbReference type="InterPro" id="IPR004776">
    <property type="entry name" value="Mem_transp_PIN-like"/>
</dbReference>
<dbReference type="GO" id="GO:0005886">
    <property type="term" value="C:plasma membrane"/>
    <property type="evidence" value="ECO:0007669"/>
    <property type="project" value="UniProtKB-SubCell"/>
</dbReference>
<comment type="similarity">
    <text evidence="2">Belongs to the auxin efflux carrier (TC 2.A.69) family.</text>
</comment>
<feature type="transmembrane region" description="Helical" evidence="8">
    <location>
        <begin position="164"/>
        <end position="183"/>
    </location>
</feature>
<keyword evidence="10" id="KW-1185">Reference proteome</keyword>
<feature type="transmembrane region" description="Helical" evidence="8">
    <location>
        <begin position="134"/>
        <end position="152"/>
    </location>
</feature>
<evidence type="ECO:0000256" key="3">
    <source>
        <dbReference type="ARBA" id="ARBA00022448"/>
    </source>
</evidence>
<keyword evidence="7 8" id="KW-0472">Membrane</keyword>
<gene>
    <name evidence="9" type="ORF">MFFC18_39610</name>
</gene>